<dbReference type="Pfam" id="PF00076">
    <property type="entry name" value="RRM_1"/>
    <property type="match status" value="3"/>
</dbReference>
<name>A0A2S5B7Z3_9BASI</name>
<feature type="region of interest" description="Disordered" evidence="3">
    <location>
        <begin position="802"/>
        <end position="829"/>
    </location>
</feature>
<dbReference type="SMART" id="SM00360">
    <property type="entry name" value="RRM"/>
    <property type="match status" value="5"/>
</dbReference>
<dbReference type="EMBL" id="PJQD01000045">
    <property type="protein sequence ID" value="POY72886.1"/>
    <property type="molecule type" value="Genomic_DNA"/>
</dbReference>
<dbReference type="InterPro" id="IPR035979">
    <property type="entry name" value="RBD_domain_sf"/>
</dbReference>
<evidence type="ECO:0000259" key="4">
    <source>
        <dbReference type="PROSITE" id="PS50102"/>
    </source>
</evidence>
<protein>
    <recommendedName>
        <fullName evidence="4">RRM domain-containing protein</fullName>
    </recommendedName>
</protein>
<dbReference type="OrthoDB" id="439639at2759"/>
<proteinExistence type="predicted"/>
<feature type="domain" description="RRM" evidence="4">
    <location>
        <begin position="719"/>
        <end position="796"/>
    </location>
</feature>
<dbReference type="GO" id="GO:0005634">
    <property type="term" value="C:nucleus"/>
    <property type="evidence" value="ECO:0007669"/>
    <property type="project" value="TreeGrafter"/>
</dbReference>
<feature type="domain" description="RRM" evidence="4">
    <location>
        <begin position="497"/>
        <end position="569"/>
    </location>
</feature>
<feature type="region of interest" description="Disordered" evidence="3">
    <location>
        <begin position="121"/>
        <end position="155"/>
    </location>
</feature>
<accession>A0A2S5B7Z3</accession>
<dbReference type="Proteomes" id="UP000237144">
    <property type="component" value="Unassembled WGS sequence"/>
</dbReference>
<organism evidence="5 6">
    <name type="scientific">Rhodotorula taiwanensis</name>
    <dbReference type="NCBI Taxonomy" id="741276"/>
    <lineage>
        <taxon>Eukaryota</taxon>
        <taxon>Fungi</taxon>
        <taxon>Dikarya</taxon>
        <taxon>Basidiomycota</taxon>
        <taxon>Pucciniomycotina</taxon>
        <taxon>Microbotryomycetes</taxon>
        <taxon>Sporidiobolales</taxon>
        <taxon>Sporidiobolaceae</taxon>
        <taxon>Rhodotorula</taxon>
    </lineage>
</organism>
<dbReference type="PROSITE" id="PS50102">
    <property type="entry name" value="RRM"/>
    <property type="match status" value="5"/>
</dbReference>
<feature type="compositionally biased region" description="Basic and acidic residues" evidence="3">
    <location>
        <begin position="406"/>
        <end position="417"/>
    </location>
</feature>
<feature type="domain" description="RRM" evidence="4">
    <location>
        <begin position="612"/>
        <end position="695"/>
    </location>
</feature>
<dbReference type="Gene3D" id="3.30.70.330">
    <property type="match status" value="5"/>
</dbReference>
<evidence type="ECO:0000256" key="1">
    <source>
        <dbReference type="ARBA" id="ARBA00022884"/>
    </source>
</evidence>
<dbReference type="InterPro" id="IPR050502">
    <property type="entry name" value="Euk_RNA-bind_prot"/>
</dbReference>
<dbReference type="GO" id="GO:0003729">
    <property type="term" value="F:mRNA binding"/>
    <property type="evidence" value="ECO:0007669"/>
    <property type="project" value="TreeGrafter"/>
</dbReference>
<evidence type="ECO:0000313" key="6">
    <source>
        <dbReference type="Proteomes" id="UP000237144"/>
    </source>
</evidence>
<dbReference type="PANTHER" id="PTHR48025:SF1">
    <property type="entry name" value="RRM DOMAIN-CONTAINING PROTEIN"/>
    <property type="match status" value="1"/>
</dbReference>
<sequence length="829" mass="88570">MAGSNTAAGGGATRLLLTNLHPSVSSASLRTHLERCPSPSNAATLNSITDLKVLSRPDGTSRCIAFAGFKRHQDADRVREWLDGTWVAGDRGGARIKADWAKEASSFGSLPLGTFHSSSCGALGISDNPRPNKRSRRDDSAATSANAAPVTKKKRDDDRFADFMAVMAPTKSLQAESSSMNQDVHAVLTGSSTGTTTTSAEKKAKKKLTAKAEEAVAAPVAVEVEQVDEDGAAQDEELTDAEYLARRMRRTLGDADQTAVTEVIADGEGGEGAEFEQDEEDGGEAQKTEPLEVDAEAEEKDSAFARTEETLLETGRLFMRNLPFTSTTEELEELCSAYGPIQQVHIPIDTKTGNAKGLAYVTFTQPADSVSAFKALDGTTFQGRLLHILPAMGRAPKSANGQDGPKSLKQERMEQRKQNAGQAFSWGTLYLNSDAAISAVADRLGVSKSALLDPSASDPAVKVALAEAHTLAETKRYFESQDVNLDAFSKPGPRSSTCILVKNLPYATTASSLQTLFAPHGTVSRLLVPPSGTIAIVEMADKDAAQQAWRALVYKQFGGSVLYLEKAPASIWAGGAPKASTDDKSILPVAAAPGKKDGAATGGTEADAAPGATLFLKNLSFATTTPRLRAAFDHLDGFVFARVQTKPDPKRQGETLSMGFGFAGFRTPAHAQRAKEAQAGLVLDGHEVEINFAKRDTDKVGQGRNGTTTTTATTKESSTKLLVKNVPFEATRNDLRQLFGAYGQLKSVRLPRKMDNKTRGFAFLEFATRRDAEAAFEALEHTHLLGRHLVLQYTGAEDGFGEDGATDARGKPTLDFSGQTRRSKTKFTI</sequence>
<dbReference type="PANTHER" id="PTHR48025">
    <property type="entry name" value="OS02G0815200 PROTEIN"/>
    <property type="match status" value="1"/>
</dbReference>
<keyword evidence="1 2" id="KW-0694">RNA-binding</keyword>
<dbReference type="InterPro" id="IPR000504">
    <property type="entry name" value="RRM_dom"/>
</dbReference>
<reference evidence="5 6" key="1">
    <citation type="journal article" date="2018" name="Front. Microbiol.">
        <title>Prospects for Fungal Bioremediation of Acidic Radioactive Waste Sites: Characterization and Genome Sequence of Rhodotorula taiwanensis MD1149.</title>
        <authorList>
            <person name="Tkavc R."/>
            <person name="Matrosova V.Y."/>
            <person name="Grichenko O.E."/>
            <person name="Gostincar C."/>
            <person name="Volpe R.P."/>
            <person name="Klimenkova P."/>
            <person name="Gaidamakova E.K."/>
            <person name="Zhou C.E."/>
            <person name="Stewart B.J."/>
            <person name="Lyman M.G."/>
            <person name="Malfatti S.A."/>
            <person name="Rubinfeld B."/>
            <person name="Courtot M."/>
            <person name="Singh J."/>
            <person name="Dalgard C.L."/>
            <person name="Hamilton T."/>
            <person name="Frey K.G."/>
            <person name="Gunde-Cimerman N."/>
            <person name="Dugan L."/>
            <person name="Daly M.J."/>
        </authorList>
    </citation>
    <scope>NUCLEOTIDE SEQUENCE [LARGE SCALE GENOMIC DNA]</scope>
    <source>
        <strain evidence="5 6">MD1149</strain>
    </source>
</reference>
<feature type="region of interest" description="Disordered" evidence="3">
    <location>
        <begin position="394"/>
        <end position="417"/>
    </location>
</feature>
<gene>
    <name evidence="5" type="ORF">BMF94_4047</name>
</gene>
<feature type="domain" description="RRM" evidence="4">
    <location>
        <begin position="315"/>
        <end position="393"/>
    </location>
</feature>
<feature type="domain" description="RRM" evidence="4">
    <location>
        <begin position="13"/>
        <end position="103"/>
    </location>
</feature>
<feature type="compositionally biased region" description="Acidic residues" evidence="3">
    <location>
        <begin position="268"/>
        <end position="283"/>
    </location>
</feature>
<feature type="region of interest" description="Disordered" evidence="3">
    <location>
        <begin position="265"/>
        <end position="304"/>
    </location>
</feature>
<dbReference type="InterPro" id="IPR012677">
    <property type="entry name" value="Nucleotide-bd_a/b_plait_sf"/>
</dbReference>
<evidence type="ECO:0000256" key="2">
    <source>
        <dbReference type="PROSITE-ProRule" id="PRU00176"/>
    </source>
</evidence>
<dbReference type="SUPFAM" id="SSF54928">
    <property type="entry name" value="RNA-binding domain, RBD"/>
    <property type="match status" value="4"/>
</dbReference>
<comment type="caution">
    <text evidence="5">The sequence shown here is derived from an EMBL/GenBank/DDBJ whole genome shotgun (WGS) entry which is preliminary data.</text>
</comment>
<evidence type="ECO:0000313" key="5">
    <source>
        <dbReference type="EMBL" id="POY72886.1"/>
    </source>
</evidence>
<keyword evidence="6" id="KW-1185">Reference proteome</keyword>
<evidence type="ECO:0000256" key="3">
    <source>
        <dbReference type="SAM" id="MobiDB-lite"/>
    </source>
</evidence>
<dbReference type="AlphaFoldDB" id="A0A2S5B7Z3"/>
<dbReference type="STRING" id="741276.A0A2S5B7Z3"/>
<dbReference type="CDD" id="cd12320">
    <property type="entry name" value="RRM6_RBM19_RRM5_MRD1"/>
    <property type="match status" value="1"/>
</dbReference>